<sequence>MQSVLQEYPQQRGGSGGQRRGVSRIRVMVPEGEWPSSSLLGFWPGSLSALFRILMRYQEVQSGLLKDQMGCRIFFPSLELLVERSTLILVTYWVFGKIKFFVCWLNGL</sequence>
<name>A0ACB9RI31_9MYRT</name>
<comment type="caution">
    <text evidence="1">The sequence shown here is derived from an EMBL/GenBank/DDBJ whole genome shotgun (WGS) entry which is preliminary data.</text>
</comment>
<reference evidence="2" key="1">
    <citation type="journal article" date="2023" name="Front. Plant Sci.">
        <title>Chromosomal-level genome assembly of Melastoma candidum provides insights into trichome evolution.</title>
        <authorList>
            <person name="Zhong Y."/>
            <person name="Wu W."/>
            <person name="Sun C."/>
            <person name="Zou P."/>
            <person name="Liu Y."/>
            <person name="Dai S."/>
            <person name="Zhou R."/>
        </authorList>
    </citation>
    <scope>NUCLEOTIDE SEQUENCE [LARGE SCALE GENOMIC DNA]</scope>
</reference>
<gene>
    <name evidence="1" type="ORF">MLD38_015841</name>
</gene>
<proteinExistence type="predicted"/>
<keyword evidence="2" id="KW-1185">Reference proteome</keyword>
<dbReference type="Proteomes" id="UP001057402">
    <property type="component" value="Chromosome 4"/>
</dbReference>
<accession>A0ACB9RI31</accession>
<protein>
    <submittedName>
        <fullName evidence="1">Uncharacterized protein</fullName>
    </submittedName>
</protein>
<dbReference type="EMBL" id="CM042883">
    <property type="protein sequence ID" value="KAI4378350.1"/>
    <property type="molecule type" value="Genomic_DNA"/>
</dbReference>
<evidence type="ECO:0000313" key="2">
    <source>
        <dbReference type="Proteomes" id="UP001057402"/>
    </source>
</evidence>
<evidence type="ECO:0000313" key="1">
    <source>
        <dbReference type="EMBL" id="KAI4378350.1"/>
    </source>
</evidence>
<organism evidence="1 2">
    <name type="scientific">Melastoma candidum</name>
    <dbReference type="NCBI Taxonomy" id="119954"/>
    <lineage>
        <taxon>Eukaryota</taxon>
        <taxon>Viridiplantae</taxon>
        <taxon>Streptophyta</taxon>
        <taxon>Embryophyta</taxon>
        <taxon>Tracheophyta</taxon>
        <taxon>Spermatophyta</taxon>
        <taxon>Magnoliopsida</taxon>
        <taxon>eudicotyledons</taxon>
        <taxon>Gunneridae</taxon>
        <taxon>Pentapetalae</taxon>
        <taxon>rosids</taxon>
        <taxon>malvids</taxon>
        <taxon>Myrtales</taxon>
        <taxon>Melastomataceae</taxon>
        <taxon>Melastomatoideae</taxon>
        <taxon>Melastomateae</taxon>
        <taxon>Melastoma</taxon>
    </lineage>
</organism>